<evidence type="ECO:0000313" key="3">
    <source>
        <dbReference type="Proteomes" id="UP000030665"/>
    </source>
</evidence>
<keyword evidence="3" id="KW-1185">Reference proteome</keyword>
<dbReference type="EMBL" id="HG805827">
    <property type="protein sequence ID" value="CDW52603.1"/>
    <property type="molecule type" value="Genomic_DNA"/>
</dbReference>
<reference evidence="2" key="2">
    <citation type="submission" date="2014-03" db="EMBL/GenBank/DDBJ databases">
        <title>The whipworm genome and dual-species transcriptomics of an intimate host-pathogen interaction.</title>
        <authorList>
            <person name="Foth B.J."/>
            <person name="Tsai I.J."/>
            <person name="Reid A.J."/>
            <person name="Bancroft A.J."/>
            <person name="Nichol S."/>
            <person name="Tracey A."/>
            <person name="Holroyd N."/>
            <person name="Cotton J.A."/>
            <person name="Stanley E.J."/>
            <person name="Zarowiecki M."/>
            <person name="Liu J.Z."/>
            <person name="Huckvale T."/>
            <person name="Cooper P.J."/>
            <person name="Grencis R.K."/>
            <person name="Berriman M."/>
        </authorList>
    </citation>
    <scope>NUCLEOTIDE SEQUENCE [LARGE SCALE GENOMIC DNA]</scope>
</reference>
<evidence type="ECO:0000313" key="2">
    <source>
        <dbReference type="EMBL" id="CDW52603.1"/>
    </source>
</evidence>
<proteinExistence type="predicted"/>
<accession>A0A077YYS7</accession>
<gene>
    <name evidence="2" type="ORF">TTRE_0000086501</name>
</gene>
<name>A0A077YYS7_TRITR</name>
<organism evidence="2 3">
    <name type="scientific">Trichuris trichiura</name>
    <name type="common">Whipworm</name>
    <name type="synonym">Trichocephalus trichiurus</name>
    <dbReference type="NCBI Taxonomy" id="36087"/>
    <lineage>
        <taxon>Eukaryota</taxon>
        <taxon>Metazoa</taxon>
        <taxon>Ecdysozoa</taxon>
        <taxon>Nematoda</taxon>
        <taxon>Enoplea</taxon>
        <taxon>Dorylaimia</taxon>
        <taxon>Trichinellida</taxon>
        <taxon>Trichuridae</taxon>
        <taxon>Trichuris</taxon>
    </lineage>
</organism>
<dbReference type="AlphaFoldDB" id="A0A077YYS7"/>
<dbReference type="Proteomes" id="UP000030665">
    <property type="component" value="Unassembled WGS sequence"/>
</dbReference>
<protein>
    <submittedName>
        <fullName evidence="2">Uncharacterized protein</fullName>
    </submittedName>
</protein>
<sequence>MTIKMRCKVGQCPNRIQSLFTLLGWWHSPQGATANCSALLNTTERIDLSPQPLSPSQSDYDDEERGRWGGEGRHDNASRDSTTALK</sequence>
<feature type="compositionally biased region" description="Basic and acidic residues" evidence="1">
    <location>
        <begin position="64"/>
        <end position="78"/>
    </location>
</feature>
<evidence type="ECO:0000256" key="1">
    <source>
        <dbReference type="SAM" id="MobiDB-lite"/>
    </source>
</evidence>
<feature type="compositionally biased region" description="Low complexity" evidence="1">
    <location>
        <begin position="48"/>
        <end position="58"/>
    </location>
</feature>
<reference evidence="2" key="1">
    <citation type="submission" date="2014-01" db="EMBL/GenBank/DDBJ databases">
        <authorList>
            <person name="Aslett M."/>
        </authorList>
    </citation>
    <scope>NUCLEOTIDE SEQUENCE</scope>
</reference>
<feature type="region of interest" description="Disordered" evidence="1">
    <location>
        <begin position="46"/>
        <end position="86"/>
    </location>
</feature>